<name>A0A4R2RGF6_9FIRM</name>
<accession>A0A4R2RGF6</accession>
<dbReference type="Gene3D" id="3.60.15.10">
    <property type="entry name" value="Ribonuclease Z/Hydroxyacylglutathione hydrolase-like"/>
    <property type="match status" value="1"/>
</dbReference>
<keyword evidence="2" id="KW-0378">Hydrolase</keyword>
<dbReference type="SUPFAM" id="SSF56281">
    <property type="entry name" value="Metallo-hydrolase/oxidoreductase"/>
    <property type="match status" value="1"/>
</dbReference>
<proteinExistence type="predicted"/>
<dbReference type="EMBL" id="SLXT01000028">
    <property type="protein sequence ID" value="TCP61479.1"/>
    <property type="molecule type" value="Genomic_DNA"/>
</dbReference>
<dbReference type="Proteomes" id="UP000294813">
    <property type="component" value="Unassembled WGS sequence"/>
</dbReference>
<dbReference type="PANTHER" id="PTHR23131:SF4">
    <property type="entry name" value="METALLO-BETA-LACTAMASE SUPERFAMILY POTEIN"/>
    <property type="match status" value="1"/>
</dbReference>
<dbReference type="InterPro" id="IPR001279">
    <property type="entry name" value="Metallo-B-lactamas"/>
</dbReference>
<evidence type="ECO:0000313" key="2">
    <source>
        <dbReference type="EMBL" id="TCP61479.1"/>
    </source>
</evidence>
<reference evidence="2 3" key="1">
    <citation type="submission" date="2019-03" db="EMBL/GenBank/DDBJ databases">
        <title>Genomic Encyclopedia of Type Strains, Phase IV (KMG-IV): sequencing the most valuable type-strain genomes for metagenomic binning, comparative biology and taxonomic classification.</title>
        <authorList>
            <person name="Goeker M."/>
        </authorList>
    </citation>
    <scope>NUCLEOTIDE SEQUENCE [LARGE SCALE GENOMIC DNA]</scope>
    <source>
        <strain evidence="2 3">DSM 11170</strain>
    </source>
</reference>
<dbReference type="GO" id="GO:0016787">
    <property type="term" value="F:hydrolase activity"/>
    <property type="evidence" value="ECO:0007669"/>
    <property type="project" value="UniProtKB-KW"/>
</dbReference>
<evidence type="ECO:0000313" key="3">
    <source>
        <dbReference type="Proteomes" id="UP000294813"/>
    </source>
</evidence>
<dbReference type="Pfam" id="PF00753">
    <property type="entry name" value="Lactamase_B"/>
    <property type="match status" value="1"/>
</dbReference>
<dbReference type="InterPro" id="IPR036866">
    <property type="entry name" value="RibonucZ/Hydroxyglut_hydro"/>
</dbReference>
<dbReference type="AlphaFoldDB" id="A0A4R2RGF6"/>
<dbReference type="InterPro" id="IPR050662">
    <property type="entry name" value="Sec-metab_biosynth-thioest"/>
</dbReference>
<evidence type="ECO:0000259" key="1">
    <source>
        <dbReference type="SMART" id="SM00849"/>
    </source>
</evidence>
<dbReference type="SMART" id="SM00849">
    <property type="entry name" value="Lactamase_B"/>
    <property type="match status" value="1"/>
</dbReference>
<organism evidence="2 3">
    <name type="scientific">Heliophilum fasciatum</name>
    <dbReference type="NCBI Taxonomy" id="35700"/>
    <lineage>
        <taxon>Bacteria</taxon>
        <taxon>Bacillati</taxon>
        <taxon>Bacillota</taxon>
        <taxon>Clostridia</taxon>
        <taxon>Eubacteriales</taxon>
        <taxon>Heliobacteriaceae</taxon>
        <taxon>Heliophilum</taxon>
    </lineage>
</organism>
<dbReference type="RefSeq" id="WP_131920391.1">
    <property type="nucleotide sequence ID" value="NZ_JAOQNU010000029.1"/>
</dbReference>
<feature type="domain" description="Metallo-beta-lactamase" evidence="1">
    <location>
        <begin position="22"/>
        <end position="231"/>
    </location>
</feature>
<dbReference type="PANTHER" id="PTHR23131">
    <property type="entry name" value="ENDORIBONUCLEASE LACTB2"/>
    <property type="match status" value="1"/>
</dbReference>
<dbReference type="OrthoDB" id="9761531at2"/>
<protein>
    <submittedName>
        <fullName evidence="2">Glyoxylase-like metal-dependent hydrolase (Beta-lactamase superfamily II)</fullName>
    </submittedName>
</protein>
<keyword evidence="3" id="KW-1185">Reference proteome</keyword>
<gene>
    <name evidence="2" type="ORF">EDD73_12817</name>
</gene>
<comment type="caution">
    <text evidence="2">The sequence shown here is derived from an EMBL/GenBank/DDBJ whole genome shotgun (WGS) entry which is preliminary data.</text>
</comment>
<sequence length="331" mass="37706">MKKKVTPQVIPIILPTPYQVGDVVIYLIVDEQVVLIDTGPPTEEALAALRRQLQDQGLQLSDLDAVLVTHHHPDHLGLAPVIAQETGLKIGLHPLELYSQHQETGEPYHIFPDWGLPPGFAQKMEKQFRAMTRMKEPLDPSMVASLTDRQVIDTGTYQIAVRHFPGHTMGHVLFYEPAEKWLISGDFLLEKFMPNPMSFQMGDQRIATLPLYFESLRCLSKMDITTVFPGHGRAFPYSRTFIGNILEHYRKRSIEILQILQIIDKGTTFEVAQRLYPRGFEREAFLVLSKVLGCLDLLERQGIVVKDHDWAYHIDPEADAVFMADFLPMIP</sequence>